<dbReference type="AlphaFoldDB" id="E4WYF7"/>
<dbReference type="InParanoid" id="E4WYF7"/>
<evidence type="ECO:0000313" key="1">
    <source>
        <dbReference type="EMBL" id="CBY22721.1"/>
    </source>
</evidence>
<protein>
    <submittedName>
        <fullName evidence="1">Uncharacterized protein</fullName>
    </submittedName>
</protein>
<organism evidence="1">
    <name type="scientific">Oikopleura dioica</name>
    <name type="common">Tunicate</name>
    <dbReference type="NCBI Taxonomy" id="34765"/>
    <lineage>
        <taxon>Eukaryota</taxon>
        <taxon>Metazoa</taxon>
        <taxon>Chordata</taxon>
        <taxon>Tunicata</taxon>
        <taxon>Appendicularia</taxon>
        <taxon>Copelata</taxon>
        <taxon>Oikopleuridae</taxon>
        <taxon>Oikopleura</taxon>
    </lineage>
</organism>
<keyword evidence="2" id="KW-1185">Reference proteome</keyword>
<gene>
    <name evidence="1" type="ORF">GSOID_T00013491001</name>
</gene>
<proteinExistence type="predicted"/>
<name>E4WYF7_OIKDI</name>
<accession>E4WYF7</accession>
<dbReference type="EMBL" id="FN653019">
    <property type="protein sequence ID" value="CBY22721.1"/>
    <property type="molecule type" value="Genomic_DNA"/>
</dbReference>
<evidence type="ECO:0000313" key="2">
    <source>
        <dbReference type="Proteomes" id="UP000001307"/>
    </source>
</evidence>
<sequence>MPQIASRNDCRNRDEFLNRVLGPDPVAACDGCRAVWCPIGHPVPKLVIWCPKWAQSGDKNALRADLVGIS</sequence>
<dbReference type="Proteomes" id="UP000001307">
    <property type="component" value="Unassembled WGS sequence"/>
</dbReference>
<reference evidence="1" key="1">
    <citation type="journal article" date="2010" name="Science">
        <title>Plasticity of animal genome architecture unmasked by rapid evolution of a pelagic tunicate.</title>
        <authorList>
            <person name="Denoeud F."/>
            <person name="Henriet S."/>
            <person name="Mungpakdee S."/>
            <person name="Aury J.M."/>
            <person name="Da Silva C."/>
            <person name="Brinkmann H."/>
            <person name="Mikhaleva J."/>
            <person name="Olsen L.C."/>
            <person name="Jubin C."/>
            <person name="Canestro C."/>
            <person name="Bouquet J.M."/>
            <person name="Danks G."/>
            <person name="Poulain J."/>
            <person name="Campsteijn C."/>
            <person name="Adamski M."/>
            <person name="Cross I."/>
            <person name="Yadetie F."/>
            <person name="Muffato M."/>
            <person name="Louis A."/>
            <person name="Butcher S."/>
            <person name="Tsagkogeorga G."/>
            <person name="Konrad A."/>
            <person name="Singh S."/>
            <person name="Jensen M.F."/>
            <person name="Cong E.H."/>
            <person name="Eikeseth-Otteraa H."/>
            <person name="Noel B."/>
            <person name="Anthouard V."/>
            <person name="Porcel B.M."/>
            <person name="Kachouri-Lafond R."/>
            <person name="Nishino A."/>
            <person name="Ugolini M."/>
            <person name="Chourrout P."/>
            <person name="Nishida H."/>
            <person name="Aasland R."/>
            <person name="Huzurbazar S."/>
            <person name="Westhof E."/>
            <person name="Delsuc F."/>
            <person name="Lehrach H."/>
            <person name="Reinhardt R."/>
            <person name="Weissenbach J."/>
            <person name="Roy S.W."/>
            <person name="Artiguenave F."/>
            <person name="Postlethwait J.H."/>
            <person name="Manak J.R."/>
            <person name="Thompson E.M."/>
            <person name="Jaillon O."/>
            <person name="Du Pasquier L."/>
            <person name="Boudinot P."/>
            <person name="Liberles D.A."/>
            <person name="Volff J.N."/>
            <person name="Philippe H."/>
            <person name="Lenhard B."/>
            <person name="Roest Crollius H."/>
            <person name="Wincker P."/>
            <person name="Chourrout D."/>
        </authorList>
    </citation>
    <scope>NUCLEOTIDE SEQUENCE [LARGE SCALE GENOMIC DNA]</scope>
</reference>